<dbReference type="SUPFAM" id="SSF52540">
    <property type="entry name" value="P-loop containing nucleoside triphosphate hydrolases"/>
    <property type="match status" value="1"/>
</dbReference>
<evidence type="ECO:0000259" key="2">
    <source>
        <dbReference type="SMART" id="SM00382"/>
    </source>
</evidence>
<dbReference type="InterPro" id="IPR003959">
    <property type="entry name" value="ATPase_AAA_core"/>
</dbReference>
<protein>
    <recommendedName>
        <fullName evidence="2">AAA+ ATPase domain-containing protein</fullName>
    </recommendedName>
</protein>
<evidence type="ECO:0000313" key="3">
    <source>
        <dbReference type="EMBL" id="QHT79038.1"/>
    </source>
</evidence>
<dbReference type="InterPro" id="IPR003593">
    <property type="entry name" value="AAA+_ATPase"/>
</dbReference>
<evidence type="ECO:0000256" key="1">
    <source>
        <dbReference type="ARBA" id="ARBA00022705"/>
    </source>
</evidence>
<dbReference type="GO" id="GO:0016887">
    <property type="term" value="F:ATP hydrolysis activity"/>
    <property type="evidence" value="ECO:0007669"/>
    <property type="project" value="InterPro"/>
</dbReference>
<sequence length="366" mass="42178">MTEHEYCFQPDAEEQLYQWMFHRTTPAFLLVGPPGIGKTTLVHRIMKKIQHTLCEFNASHTRSGIAFRKTILPLLKHGGVKEWIRDGSSERMTVLLDEMDGLSVGENGGLKELLGYLREWKSGDNSHALILICNNLHGRPMEQIRRICKTIILDPPKPSVILDTLKSSLPDEVAGCGDLRVIFRHLQGFPMLDQKVHIEDSNCTSASLEWAWHCLFNEYDPYMTIALENNEANLAGLVIHENSPKRLEGYEDAMKEYMRIFDIIYISDWADFWAFFYQCWQILPLTQQLKLKVTNQIFFDHGPPKKEPCEAKDLVFTRVLSRQSALFNAWKEMCRIHDIYDVPIRCVAMVAGQFSEAKTKKLSLTE</sequence>
<dbReference type="AlphaFoldDB" id="A0A6C0HEK7"/>
<dbReference type="PANTHER" id="PTHR23389:SF6">
    <property type="entry name" value="REPLICATION FACTOR C SUBUNIT 1"/>
    <property type="match status" value="1"/>
</dbReference>
<dbReference type="InterPro" id="IPR027417">
    <property type="entry name" value="P-loop_NTPase"/>
</dbReference>
<dbReference type="Pfam" id="PF00004">
    <property type="entry name" value="AAA"/>
    <property type="match status" value="1"/>
</dbReference>
<feature type="domain" description="AAA+ ATPase" evidence="2">
    <location>
        <begin position="24"/>
        <end position="157"/>
    </location>
</feature>
<dbReference type="PANTHER" id="PTHR23389">
    <property type="entry name" value="CHROMOSOME TRANSMISSION FIDELITY FACTOR 18"/>
    <property type="match status" value="1"/>
</dbReference>
<proteinExistence type="predicted"/>
<keyword evidence="1" id="KW-0235">DNA replication</keyword>
<accession>A0A6C0HEK7</accession>
<organism evidence="3">
    <name type="scientific">viral metagenome</name>
    <dbReference type="NCBI Taxonomy" id="1070528"/>
    <lineage>
        <taxon>unclassified sequences</taxon>
        <taxon>metagenomes</taxon>
        <taxon>organismal metagenomes</taxon>
    </lineage>
</organism>
<dbReference type="SMART" id="SM00382">
    <property type="entry name" value="AAA"/>
    <property type="match status" value="1"/>
</dbReference>
<reference evidence="3" key="1">
    <citation type="journal article" date="2020" name="Nature">
        <title>Giant virus diversity and host interactions through global metagenomics.</title>
        <authorList>
            <person name="Schulz F."/>
            <person name="Roux S."/>
            <person name="Paez-Espino D."/>
            <person name="Jungbluth S."/>
            <person name="Walsh D.A."/>
            <person name="Denef V.J."/>
            <person name="McMahon K.D."/>
            <person name="Konstantinidis K.T."/>
            <person name="Eloe-Fadrosh E.A."/>
            <person name="Kyrpides N.C."/>
            <person name="Woyke T."/>
        </authorList>
    </citation>
    <scope>NUCLEOTIDE SEQUENCE</scope>
    <source>
        <strain evidence="3">GVMAG-M-3300023179-97</strain>
    </source>
</reference>
<dbReference type="GO" id="GO:0005524">
    <property type="term" value="F:ATP binding"/>
    <property type="evidence" value="ECO:0007669"/>
    <property type="project" value="InterPro"/>
</dbReference>
<dbReference type="EMBL" id="MN739944">
    <property type="protein sequence ID" value="QHT79038.1"/>
    <property type="molecule type" value="Genomic_DNA"/>
</dbReference>
<name>A0A6C0HEK7_9ZZZZ</name>
<dbReference type="Gene3D" id="3.40.50.300">
    <property type="entry name" value="P-loop containing nucleotide triphosphate hydrolases"/>
    <property type="match status" value="1"/>
</dbReference>
<dbReference type="CDD" id="cd00009">
    <property type="entry name" value="AAA"/>
    <property type="match status" value="1"/>
</dbReference>
<dbReference type="GO" id="GO:0006260">
    <property type="term" value="P:DNA replication"/>
    <property type="evidence" value="ECO:0007669"/>
    <property type="project" value="UniProtKB-KW"/>
</dbReference>